<dbReference type="InterPro" id="IPR026123">
    <property type="entry name" value="STIL"/>
</dbReference>
<feature type="region of interest" description="Disordered" evidence="1">
    <location>
        <begin position="749"/>
        <end position="769"/>
    </location>
</feature>
<dbReference type="GO" id="GO:0031023">
    <property type="term" value="P:microtubule organizing center organization"/>
    <property type="evidence" value="ECO:0007669"/>
    <property type="project" value="TreeGrafter"/>
</dbReference>
<sequence length="845" mass="92093">IVPILSLVVYRNSVNPRTPLSFPKSRSALWDSSPMGEKLRLHLSSHRKPQLVLLEKTLRLAHRHTRRSNKPHLHCFLLGTVSVDSDEEGITITLDRFDPGRDQAGASGQVPSAPLPGDVLVPCLFSSQTETVVQSEAELHHCFKVLQQFVSSRQTLDLSQLLKVKGHVACCEQSDAATFTLSWSIISPSVSVEVEPVRSVPIIPTALFRSLTNVSRPLGSLFRFLTMDQTRKLLLLLESDPKASSLPLVGLWLSGVTHIYNPQVWAWCLRFMFSSTLQDRVLSDGGFFLLVVFGCARRAPQFFRCRGSGPQLDCQLLTASHTATLYQAVQVDGKTLQVELTSEDHSRKLEVFREAQISFSRAPPPSAALSVTDQDSGVEDDDLSPRPSPSPHTPAHQVSHRMGSGQLVLKAKSVCVCVCVCVCVPAVICCSFQARRVEPSVPELSLLIDSSFTCTQPNPASACKPPAHPRGNSSSAPRTPPYLQSTPNPNSNPQQPCNCCSNHPYNCTAIIASPGLPPAASPVSHHNDPSASSLIHAPPPPPPPSNHPSLSVPPAPTTRSVPPSFTCPAPSPSHQHVSPPHSSTSFPHSYAAADPVPSPWLSQPSCMNQCCYQASRVVPPDTYQLLLHQEHQLRLLQAQVTVVLFPHNTTRIYTTLASINPAAVLSRLSVSEPTASALCPGGSVDLSLEANAIALHYLSDSQLSRLSLGGHIPHSSLTPSSTSDSLPSPSNMSLATRKYMRKYGLIEEEDGEDEVEQKEVGVQETSDREPLTEAVNARFLPQSQLIQDLRPKMQLLANHTEPHTSDKKNHSNRQPSFVRANLRQTEGSLGNILDLSRLRQLPKLF</sequence>
<feature type="compositionally biased region" description="Pro residues" evidence="1">
    <location>
        <begin position="537"/>
        <end position="556"/>
    </location>
</feature>
<dbReference type="GO" id="GO:0010171">
    <property type="term" value="P:body morphogenesis"/>
    <property type="evidence" value="ECO:0007669"/>
    <property type="project" value="Ensembl"/>
</dbReference>
<feature type="domain" description="STIL N-terminal" evidence="2">
    <location>
        <begin position="29"/>
        <end position="360"/>
    </location>
</feature>
<feature type="region of interest" description="Disordered" evidence="1">
    <location>
        <begin position="518"/>
        <end position="590"/>
    </location>
</feature>
<dbReference type="Proteomes" id="UP000264840">
    <property type="component" value="Unplaced"/>
</dbReference>
<dbReference type="InterPro" id="IPR057655">
    <property type="entry name" value="STIL_CC"/>
</dbReference>
<dbReference type="GeneTree" id="ENSGT00390000007310"/>
<dbReference type="GO" id="GO:0007224">
    <property type="term" value="P:smoothened signaling pathway"/>
    <property type="evidence" value="ECO:0007669"/>
    <property type="project" value="Ensembl"/>
</dbReference>
<accession>A0A3Q3CGZ0</accession>
<evidence type="ECO:0000259" key="3">
    <source>
        <dbReference type="Pfam" id="PF25775"/>
    </source>
</evidence>
<reference evidence="4" key="1">
    <citation type="submission" date="2025-08" db="UniProtKB">
        <authorList>
            <consortium name="Ensembl"/>
        </authorList>
    </citation>
    <scope>IDENTIFICATION</scope>
</reference>
<proteinExistence type="predicted"/>
<keyword evidence="5" id="KW-1185">Reference proteome</keyword>
<feature type="region of interest" description="Disordered" evidence="1">
    <location>
        <begin position="362"/>
        <end position="399"/>
    </location>
</feature>
<dbReference type="GO" id="GO:0070050">
    <property type="term" value="P:neuron cellular homeostasis"/>
    <property type="evidence" value="ECO:0007669"/>
    <property type="project" value="Ensembl"/>
</dbReference>
<evidence type="ECO:0000313" key="4">
    <source>
        <dbReference type="Ensembl" id="ENSHBUP00000022167.1"/>
    </source>
</evidence>
<dbReference type="Ensembl" id="ENSHBUT00000014372.1">
    <property type="protein sequence ID" value="ENSHBUP00000022167.1"/>
    <property type="gene ID" value="ENSHBUG00000000036.1"/>
</dbReference>
<dbReference type="Pfam" id="PF15253">
    <property type="entry name" value="STIL_N"/>
    <property type="match status" value="1"/>
</dbReference>
<dbReference type="InterPro" id="IPR058559">
    <property type="entry name" value="PRM_STIL"/>
</dbReference>
<dbReference type="AlphaFoldDB" id="A0A3Q3CGZ0"/>
<organism evidence="4 5">
    <name type="scientific">Haplochromis burtoni</name>
    <name type="common">Burton's mouthbrooder</name>
    <name type="synonym">Chromis burtoni</name>
    <dbReference type="NCBI Taxonomy" id="8153"/>
    <lineage>
        <taxon>Eukaryota</taxon>
        <taxon>Metazoa</taxon>
        <taxon>Chordata</taxon>
        <taxon>Craniata</taxon>
        <taxon>Vertebrata</taxon>
        <taxon>Euteleostomi</taxon>
        <taxon>Actinopterygii</taxon>
        <taxon>Neopterygii</taxon>
        <taxon>Teleostei</taxon>
        <taxon>Neoteleostei</taxon>
        <taxon>Acanthomorphata</taxon>
        <taxon>Ovalentaria</taxon>
        <taxon>Cichlomorphae</taxon>
        <taxon>Cichliformes</taxon>
        <taxon>Cichlidae</taxon>
        <taxon>African cichlids</taxon>
        <taxon>Pseudocrenilabrinae</taxon>
        <taxon>Haplochromini</taxon>
        <taxon>Haplochromis</taxon>
    </lineage>
</organism>
<dbReference type="GO" id="GO:0071539">
    <property type="term" value="P:protein localization to centrosome"/>
    <property type="evidence" value="ECO:0007669"/>
    <property type="project" value="TreeGrafter"/>
</dbReference>
<feature type="compositionally biased region" description="Low complexity" evidence="1">
    <location>
        <begin position="572"/>
        <end position="589"/>
    </location>
</feature>
<dbReference type="GO" id="GO:0051225">
    <property type="term" value="P:spindle assembly"/>
    <property type="evidence" value="ECO:0007669"/>
    <property type="project" value="Ensembl"/>
</dbReference>
<protein>
    <submittedName>
        <fullName evidence="4">STIL centriolar assembly protein</fullName>
    </submittedName>
</protein>
<dbReference type="InterPro" id="IPR057731">
    <property type="entry name" value="STIL_N"/>
</dbReference>
<name>A0A3Q3CGZ0_HAPBU</name>
<feature type="domain" description="STIL coiled coil region" evidence="3">
    <location>
        <begin position="620"/>
        <end position="642"/>
    </location>
</feature>
<evidence type="ECO:0000313" key="5">
    <source>
        <dbReference type="Proteomes" id="UP000264840"/>
    </source>
</evidence>
<reference evidence="4" key="2">
    <citation type="submission" date="2025-09" db="UniProtKB">
        <authorList>
            <consortium name="Ensembl"/>
        </authorList>
    </citation>
    <scope>IDENTIFICATION</scope>
</reference>
<dbReference type="STRING" id="8153.ENSHBUP00000022167"/>
<dbReference type="PANTHER" id="PTHR15128:SF0">
    <property type="entry name" value="SCL-INTERRUPTING LOCUS PROTEIN"/>
    <property type="match status" value="1"/>
</dbReference>
<dbReference type="GO" id="GO:0007052">
    <property type="term" value="P:mitotic spindle organization"/>
    <property type="evidence" value="ECO:0007669"/>
    <property type="project" value="Ensembl"/>
</dbReference>
<feature type="compositionally biased region" description="Basic and acidic residues" evidence="1">
    <location>
        <begin position="757"/>
        <end position="769"/>
    </location>
</feature>
<dbReference type="Pfam" id="PF25775">
    <property type="entry name" value="CC_STIL"/>
    <property type="match status" value="1"/>
</dbReference>
<feature type="region of interest" description="Disordered" evidence="1">
    <location>
        <begin position="459"/>
        <end position="490"/>
    </location>
</feature>
<evidence type="ECO:0000256" key="1">
    <source>
        <dbReference type="SAM" id="MobiDB-lite"/>
    </source>
</evidence>
<dbReference type="PANTHER" id="PTHR15128">
    <property type="entry name" value="TAL1 SCL INTERRUPTING LOCUS"/>
    <property type="match status" value="1"/>
</dbReference>
<dbReference type="Pfam" id="PF26399">
    <property type="entry name" value="PRM_STIL"/>
    <property type="match status" value="2"/>
</dbReference>
<evidence type="ECO:0000259" key="2">
    <source>
        <dbReference type="Pfam" id="PF15253"/>
    </source>
</evidence>
<dbReference type="GO" id="GO:0005815">
    <property type="term" value="C:microtubule organizing center"/>
    <property type="evidence" value="ECO:0007669"/>
    <property type="project" value="TreeGrafter"/>
</dbReference>